<dbReference type="Proteomes" id="UP000597444">
    <property type="component" value="Unassembled WGS sequence"/>
</dbReference>
<keyword evidence="3" id="KW-1185">Reference proteome</keyword>
<dbReference type="InterPro" id="IPR000157">
    <property type="entry name" value="TIR_dom"/>
</dbReference>
<feature type="domain" description="TIR" evidence="1">
    <location>
        <begin position="219"/>
        <end position="361"/>
    </location>
</feature>
<dbReference type="SMART" id="SM00255">
    <property type="entry name" value="TIR"/>
    <property type="match status" value="1"/>
</dbReference>
<dbReference type="InterPro" id="IPR051082">
    <property type="entry name" value="Pentapeptide-BTB/POZ_domain"/>
</dbReference>
<evidence type="ECO:0000313" key="2">
    <source>
        <dbReference type="EMBL" id="GHO96094.1"/>
    </source>
</evidence>
<dbReference type="EMBL" id="BNJK01000001">
    <property type="protein sequence ID" value="GHO96094.1"/>
    <property type="molecule type" value="Genomic_DNA"/>
</dbReference>
<dbReference type="InterPro" id="IPR001646">
    <property type="entry name" value="5peptide_repeat"/>
</dbReference>
<dbReference type="InterPro" id="IPR035897">
    <property type="entry name" value="Toll_tir_struct_dom_sf"/>
</dbReference>
<protein>
    <recommendedName>
        <fullName evidence="1">TIR domain-containing protein</fullName>
    </recommendedName>
</protein>
<dbReference type="PANTHER" id="PTHR14136:SF17">
    <property type="entry name" value="BTB_POZ DOMAIN-CONTAINING PROTEIN KCTD9"/>
    <property type="match status" value="1"/>
</dbReference>
<dbReference type="SUPFAM" id="SSF52200">
    <property type="entry name" value="Toll/Interleukin receptor TIR domain"/>
    <property type="match status" value="1"/>
</dbReference>
<dbReference type="SUPFAM" id="SSF141571">
    <property type="entry name" value="Pentapeptide repeat-like"/>
    <property type="match status" value="1"/>
</dbReference>
<evidence type="ECO:0000259" key="1">
    <source>
        <dbReference type="PROSITE" id="PS50104"/>
    </source>
</evidence>
<dbReference type="Gene3D" id="3.40.50.10140">
    <property type="entry name" value="Toll/interleukin-1 receptor homology (TIR) domain"/>
    <property type="match status" value="1"/>
</dbReference>
<gene>
    <name evidence="2" type="ORF">KSF_061420</name>
</gene>
<dbReference type="PROSITE" id="PS50104">
    <property type="entry name" value="TIR"/>
    <property type="match status" value="1"/>
</dbReference>
<dbReference type="Gene3D" id="2.160.20.80">
    <property type="entry name" value="E3 ubiquitin-protein ligase SopA"/>
    <property type="match status" value="1"/>
</dbReference>
<dbReference type="Pfam" id="PF00805">
    <property type="entry name" value="Pentapeptide"/>
    <property type="match status" value="1"/>
</dbReference>
<name>A0A8J3IQJ1_9CHLR</name>
<dbReference type="InterPro" id="IPR011990">
    <property type="entry name" value="TPR-like_helical_dom_sf"/>
</dbReference>
<dbReference type="RefSeq" id="WP_220206738.1">
    <property type="nucleotide sequence ID" value="NZ_BNJK01000001.1"/>
</dbReference>
<proteinExistence type="predicted"/>
<reference evidence="2" key="1">
    <citation type="submission" date="2020-10" db="EMBL/GenBank/DDBJ databases">
        <title>Taxonomic study of unclassified bacteria belonging to the class Ktedonobacteria.</title>
        <authorList>
            <person name="Yabe S."/>
            <person name="Wang C.M."/>
            <person name="Zheng Y."/>
            <person name="Sakai Y."/>
            <person name="Cavaletti L."/>
            <person name="Monciardini P."/>
            <person name="Donadio S."/>
        </authorList>
    </citation>
    <scope>NUCLEOTIDE SEQUENCE</scope>
    <source>
        <strain evidence="2">ID150040</strain>
    </source>
</reference>
<dbReference type="Pfam" id="PF13676">
    <property type="entry name" value="TIR_2"/>
    <property type="match status" value="1"/>
</dbReference>
<dbReference type="AlphaFoldDB" id="A0A8J3IQJ1"/>
<comment type="caution">
    <text evidence="2">The sequence shown here is derived from an EMBL/GenBank/DDBJ whole genome shotgun (WGS) entry which is preliminary data.</text>
</comment>
<organism evidence="2 3">
    <name type="scientific">Reticulibacter mediterranei</name>
    <dbReference type="NCBI Taxonomy" id="2778369"/>
    <lineage>
        <taxon>Bacteria</taxon>
        <taxon>Bacillati</taxon>
        <taxon>Chloroflexota</taxon>
        <taxon>Ktedonobacteria</taxon>
        <taxon>Ktedonobacterales</taxon>
        <taxon>Reticulibacteraceae</taxon>
        <taxon>Reticulibacter</taxon>
    </lineage>
</organism>
<dbReference type="Gene3D" id="1.25.40.10">
    <property type="entry name" value="Tetratricopeptide repeat domain"/>
    <property type="match status" value="1"/>
</dbReference>
<evidence type="ECO:0000313" key="3">
    <source>
        <dbReference type="Proteomes" id="UP000597444"/>
    </source>
</evidence>
<dbReference type="GO" id="GO:0007165">
    <property type="term" value="P:signal transduction"/>
    <property type="evidence" value="ECO:0007669"/>
    <property type="project" value="InterPro"/>
</dbReference>
<dbReference type="Pfam" id="PF14559">
    <property type="entry name" value="TPR_19"/>
    <property type="match status" value="1"/>
</dbReference>
<accession>A0A8J3IQJ1</accession>
<dbReference type="SUPFAM" id="SSF48452">
    <property type="entry name" value="TPR-like"/>
    <property type="match status" value="1"/>
</dbReference>
<sequence length="493" mass="56871">MANQEHLNILEQGAKTWNSWRKDHPKIKPDLRRINLGVLGGVNQHEAELRRASKATIRSINLNKYGLKGINLSNADLRNTNLWQVNLSYADLRGANLQESYLRDTNFYRANLEGANLSQCLLRSTIFNSAFLDHADFSNAEINLAKFHNVDLRTAKGLTKGTFPYQPIINLATIFLSKGIIPENFLRDADIPEALIAYSKSLASQQFDEQDSLYPSKEKPIKLFYCYAREDERLRRQLEKHLAPLKREGLIMEWYDRKISPGKDYQREILLQIEASDIFLTLISPAFMNSDYCNNIELSRALEKHISGEIRVVPVILRPVDWTHTRLGELLALPQDALPVTEWKPRDKGLQDVARGIRMVVEELQEMKTKFSPEISALDEKKGVELLSLGSDTGYDNYYWEALEAFKRAVHFNPYNMDAWSGMAEAWFSLKRYQDALLVCERVLHIPTETPRYWNTYNIKAEALERLGKHEEANQLREKISQIASKRKDEEEA</sequence>
<dbReference type="PANTHER" id="PTHR14136">
    <property type="entry name" value="BTB_POZ DOMAIN-CONTAINING PROTEIN KCTD9"/>
    <property type="match status" value="1"/>
</dbReference>